<dbReference type="RefSeq" id="WP_048852359.1">
    <property type="nucleotide sequence ID" value="NZ_BANI01000296.1"/>
</dbReference>
<evidence type="ECO:0000313" key="1">
    <source>
        <dbReference type="EMBL" id="GAN97964.1"/>
    </source>
</evidence>
<proteinExistence type="predicted"/>
<reference evidence="1 2" key="1">
    <citation type="submission" date="2012-11" db="EMBL/GenBank/DDBJ databases">
        <title>Whole genome sequence of Gluconacetobacter europaeus NBRC3261.</title>
        <authorList>
            <person name="Azuma Y."/>
            <person name="Higashiura N."/>
            <person name="Hirakawa H."/>
            <person name="Matsushita K."/>
        </authorList>
    </citation>
    <scope>NUCLEOTIDE SEQUENCE [LARGE SCALE GENOMIC DNA]</scope>
    <source>
        <strain evidence="1 2">NBRC 3261</strain>
    </source>
</reference>
<dbReference type="EMBL" id="BANI01000296">
    <property type="protein sequence ID" value="GAN97964.1"/>
    <property type="molecule type" value="Genomic_DNA"/>
</dbReference>
<evidence type="ECO:0000313" key="2">
    <source>
        <dbReference type="Proteomes" id="UP000032675"/>
    </source>
</evidence>
<name>A0A0D6Q3E7_KOMEU</name>
<dbReference type="AlphaFoldDB" id="A0A0D6Q3E7"/>
<sequence length="174" mass="18821">MTLYRVQLRDAAVQALIAAETLVGANVLANRSLPLPIAKLPAILVTAPRDQGTTTGRNQPGFTRVTTLAIRGQLCGTSPEQVAMDLDQLAEQIELAIMLDVGLQAMITQVTSLNTELIVNSETREHTGEVRMLFGLEYIEYYPPAGTPLTEVTGQMQANGNPDFADMQVPLTLN</sequence>
<comment type="caution">
    <text evidence="1">The sequence shown here is derived from an EMBL/GenBank/DDBJ whole genome shotgun (WGS) entry which is preliminary data.</text>
</comment>
<organism evidence="1 2">
    <name type="scientific">Komagataeibacter europaeus NBRC 3261</name>
    <dbReference type="NCBI Taxonomy" id="1234669"/>
    <lineage>
        <taxon>Bacteria</taxon>
        <taxon>Pseudomonadati</taxon>
        <taxon>Pseudomonadota</taxon>
        <taxon>Alphaproteobacteria</taxon>
        <taxon>Acetobacterales</taxon>
        <taxon>Acetobacteraceae</taxon>
        <taxon>Komagataeibacter</taxon>
    </lineage>
</organism>
<accession>A0A0D6Q3E7</accession>
<protein>
    <submittedName>
        <fullName evidence="1">Phage protein</fullName>
    </submittedName>
</protein>
<gene>
    <name evidence="1" type="ORF">Geu3261_0351_006</name>
</gene>
<dbReference type="Proteomes" id="UP000032675">
    <property type="component" value="Unassembled WGS sequence"/>
</dbReference>